<evidence type="ECO:0000256" key="4">
    <source>
        <dbReference type="ARBA" id="ARBA00023136"/>
    </source>
</evidence>
<feature type="transmembrane region" description="Helical" evidence="6">
    <location>
        <begin position="207"/>
        <end position="225"/>
    </location>
</feature>
<dbReference type="GO" id="GO:0016020">
    <property type="term" value="C:membrane"/>
    <property type="evidence" value="ECO:0007669"/>
    <property type="project" value="UniProtKB-SubCell"/>
</dbReference>
<feature type="region of interest" description="Disordered" evidence="5">
    <location>
        <begin position="24"/>
        <end position="49"/>
    </location>
</feature>
<dbReference type="GO" id="GO:0006511">
    <property type="term" value="P:ubiquitin-dependent protein catabolic process"/>
    <property type="evidence" value="ECO:0007669"/>
    <property type="project" value="TreeGrafter"/>
</dbReference>
<evidence type="ECO:0000313" key="8">
    <source>
        <dbReference type="EMBL" id="KAG7763193.1"/>
    </source>
</evidence>
<keyword evidence="4 6" id="KW-0472">Membrane</keyword>
<dbReference type="InterPro" id="IPR019325">
    <property type="entry name" value="NEDD4/Bsd2"/>
</dbReference>
<dbReference type="AlphaFoldDB" id="A0AAN6HZW0"/>
<name>A0AAN6HZW0_9ASCO</name>
<dbReference type="Proteomes" id="UP000738402">
    <property type="component" value="Unassembled WGS sequence"/>
</dbReference>
<evidence type="ECO:0000313" key="10">
    <source>
        <dbReference type="Proteomes" id="UP000738402"/>
    </source>
</evidence>
<protein>
    <recommendedName>
        <fullName evidence="11">Metal homeostatis protein BSD2</fullName>
    </recommendedName>
</protein>
<dbReference type="EMBL" id="JAHLUH010000010">
    <property type="protein sequence ID" value="KAG7726237.1"/>
    <property type="molecule type" value="Genomic_DNA"/>
</dbReference>
<dbReference type="Pfam" id="PF10176">
    <property type="entry name" value="NEDD4_Bsd2"/>
    <property type="match status" value="1"/>
</dbReference>
<feature type="compositionally biased region" description="Polar residues" evidence="5">
    <location>
        <begin position="239"/>
        <end position="251"/>
    </location>
</feature>
<evidence type="ECO:0000256" key="3">
    <source>
        <dbReference type="ARBA" id="ARBA00022989"/>
    </source>
</evidence>
<dbReference type="Proteomes" id="UP000697297">
    <property type="component" value="Unassembled WGS sequence"/>
</dbReference>
<dbReference type="CDD" id="cd22212">
    <property type="entry name" value="NDFIP-like"/>
    <property type="match status" value="1"/>
</dbReference>
<accession>A0AAN6HZW0</accession>
<evidence type="ECO:0000313" key="9">
    <source>
        <dbReference type="Proteomes" id="UP000697297"/>
    </source>
</evidence>
<dbReference type="GO" id="GO:0005794">
    <property type="term" value="C:Golgi apparatus"/>
    <property type="evidence" value="ECO:0007669"/>
    <property type="project" value="TreeGrafter"/>
</dbReference>
<keyword evidence="9" id="KW-1185">Reference proteome</keyword>
<feature type="region of interest" description="Disordered" evidence="5">
    <location>
        <begin position="116"/>
        <end position="144"/>
    </location>
</feature>
<feature type="transmembrane region" description="Helical" evidence="6">
    <location>
        <begin position="174"/>
        <end position="195"/>
    </location>
</feature>
<sequence length="319" mass="35056">MANNIELDTINVADSALQAEPRDSLLDSFSPQDPVEGDTRLQQPQTSAQEITSNIENRITSTESSTGSSTLTYVRNQLRYMLTNAPLLRFVVPENRYNALRTTAPMVGRGQDGVFSNMSAKPSVPTGTEPSYQLPSYEEASQDPTPPYWEASIMAGYEDEIFVDGLPVGNIINFLWNMTVSISFQFVGFVITYLLHTSHAAKNGSQAGLGITLISFGYSSIPVSYGSQSSHEREKFEPSSPNSIDTDSSNAVDGHIDKFTSTLPMLETSDLPDTTYADLTPIFSYALISFGIFLIFKAIFGYLRAKKAEKLILEPQQPV</sequence>
<evidence type="ECO:0000256" key="6">
    <source>
        <dbReference type="SAM" id="Phobius"/>
    </source>
</evidence>
<evidence type="ECO:0000256" key="2">
    <source>
        <dbReference type="ARBA" id="ARBA00022692"/>
    </source>
</evidence>
<feature type="transmembrane region" description="Helical" evidence="6">
    <location>
        <begin position="282"/>
        <end position="303"/>
    </location>
</feature>
<dbReference type="EMBL" id="JAHLUN010000011">
    <property type="protein sequence ID" value="KAG7763193.1"/>
    <property type="molecule type" value="Genomic_DNA"/>
</dbReference>
<gene>
    <name evidence="7" type="ORF">KL933_003679</name>
    <name evidence="8" type="ORF">KL946_004009</name>
</gene>
<dbReference type="GO" id="GO:0048471">
    <property type="term" value="C:perinuclear region of cytoplasm"/>
    <property type="evidence" value="ECO:0007669"/>
    <property type="project" value="TreeGrafter"/>
</dbReference>
<dbReference type="GO" id="GO:0031398">
    <property type="term" value="P:positive regulation of protein ubiquitination"/>
    <property type="evidence" value="ECO:0007669"/>
    <property type="project" value="TreeGrafter"/>
</dbReference>
<dbReference type="GO" id="GO:0007034">
    <property type="term" value="P:vacuolar transport"/>
    <property type="evidence" value="ECO:0007669"/>
    <property type="project" value="InterPro"/>
</dbReference>
<feature type="compositionally biased region" description="Polar residues" evidence="5">
    <location>
        <begin position="40"/>
        <end position="49"/>
    </location>
</feature>
<feature type="compositionally biased region" description="Polar residues" evidence="5">
    <location>
        <begin position="116"/>
        <end position="134"/>
    </location>
</feature>
<organism evidence="7 10">
    <name type="scientific">Ogataea haglerorum</name>
    <dbReference type="NCBI Taxonomy" id="1937702"/>
    <lineage>
        <taxon>Eukaryota</taxon>
        <taxon>Fungi</taxon>
        <taxon>Dikarya</taxon>
        <taxon>Ascomycota</taxon>
        <taxon>Saccharomycotina</taxon>
        <taxon>Pichiomycetes</taxon>
        <taxon>Pichiales</taxon>
        <taxon>Pichiaceae</taxon>
        <taxon>Ogataea</taxon>
    </lineage>
</organism>
<dbReference type="PANTHER" id="PTHR13396:SF5">
    <property type="entry name" value="NEDD4 FAMILY INTERACTING PROTEIN"/>
    <property type="match status" value="1"/>
</dbReference>
<dbReference type="GO" id="GO:0005783">
    <property type="term" value="C:endoplasmic reticulum"/>
    <property type="evidence" value="ECO:0007669"/>
    <property type="project" value="TreeGrafter"/>
</dbReference>
<comment type="subcellular location">
    <subcellularLocation>
        <location evidence="1">Membrane</location>
        <topology evidence="1">Multi-pass membrane protein</topology>
    </subcellularLocation>
</comment>
<evidence type="ECO:0000256" key="5">
    <source>
        <dbReference type="SAM" id="MobiDB-lite"/>
    </source>
</evidence>
<evidence type="ECO:0000256" key="1">
    <source>
        <dbReference type="ARBA" id="ARBA00004141"/>
    </source>
</evidence>
<dbReference type="GO" id="GO:0030001">
    <property type="term" value="P:metal ion transport"/>
    <property type="evidence" value="ECO:0007669"/>
    <property type="project" value="InterPro"/>
</dbReference>
<keyword evidence="3 6" id="KW-1133">Transmembrane helix</keyword>
<evidence type="ECO:0008006" key="11">
    <source>
        <dbReference type="Google" id="ProtNLM"/>
    </source>
</evidence>
<reference evidence="7 9" key="1">
    <citation type="journal article" date="2021" name="G3 (Bethesda)">
        <title>Genomic diversity, chromosomal rearrangements, and interspecies hybridization in the ogataea polymorpha species complex.</title>
        <authorList>
            <person name="Hanson S.J."/>
            <person name="Cinneide E.O."/>
            <person name="Salzberg L.I."/>
            <person name="Wolfe K.H."/>
            <person name="McGowan J."/>
            <person name="Fitzpatrick D.A."/>
            <person name="Matlin K."/>
        </authorList>
    </citation>
    <scope>NUCLEOTIDE SEQUENCE</scope>
    <source>
        <strain evidence="8">81-436-3</strain>
        <strain evidence="7">83-405-1</strain>
    </source>
</reference>
<comment type="caution">
    <text evidence="7">The sequence shown here is derived from an EMBL/GenBank/DDBJ whole genome shotgun (WGS) entry which is preliminary data.</text>
</comment>
<keyword evidence="2 6" id="KW-0812">Transmembrane</keyword>
<feature type="region of interest" description="Disordered" evidence="5">
    <location>
        <begin position="230"/>
        <end position="251"/>
    </location>
</feature>
<dbReference type="PANTHER" id="PTHR13396">
    <property type="entry name" value="NEDD4 FAMILY INTERACTING PROTEIN 1/2"/>
    <property type="match status" value="1"/>
</dbReference>
<proteinExistence type="predicted"/>
<evidence type="ECO:0000313" key="7">
    <source>
        <dbReference type="EMBL" id="KAG7726237.1"/>
    </source>
</evidence>